<evidence type="ECO:0000313" key="2">
    <source>
        <dbReference type="Proteomes" id="UP000198431"/>
    </source>
</evidence>
<accession>A0AB36NZZ4</accession>
<proteinExistence type="predicted"/>
<gene>
    <name evidence="1" type="ORF">B0A72_15940</name>
</gene>
<evidence type="ECO:0000313" key="1">
    <source>
        <dbReference type="EMBL" id="OXB02673.1"/>
    </source>
</evidence>
<comment type="caution">
    <text evidence="1">The sequence shown here is derived from an EMBL/GenBank/DDBJ whole genome shotgun (WGS) entry which is preliminary data.</text>
</comment>
<dbReference type="EMBL" id="MUHB01000016">
    <property type="protein sequence ID" value="OXB02673.1"/>
    <property type="molecule type" value="Genomic_DNA"/>
</dbReference>
<dbReference type="AlphaFoldDB" id="A0AB36NZZ4"/>
<sequence>MFIVYKDPLVFFGANGFLFFFKKYFTFKRNLFHFLESINCDVNLSFNQTLYYQPLRFVTMKEKLEVLLNKNRRKTKLKIKKVLRFISEKIIHR</sequence>
<organism evidence="1 2">
    <name type="scientific">Flavobacterium pectinovorum</name>
    <dbReference type="NCBI Taxonomy" id="29533"/>
    <lineage>
        <taxon>Bacteria</taxon>
        <taxon>Pseudomonadati</taxon>
        <taxon>Bacteroidota</taxon>
        <taxon>Flavobacteriia</taxon>
        <taxon>Flavobacteriales</taxon>
        <taxon>Flavobacteriaceae</taxon>
        <taxon>Flavobacterium</taxon>
    </lineage>
</organism>
<protein>
    <submittedName>
        <fullName evidence="1">Uncharacterized protein</fullName>
    </submittedName>
</protein>
<dbReference type="Proteomes" id="UP000198431">
    <property type="component" value="Unassembled WGS sequence"/>
</dbReference>
<reference evidence="1 2" key="1">
    <citation type="submission" date="2016-11" db="EMBL/GenBank/DDBJ databases">
        <title>Whole genomes of Flavobacteriaceae.</title>
        <authorList>
            <person name="Stine C."/>
            <person name="Li C."/>
            <person name="Tadesse D."/>
        </authorList>
    </citation>
    <scope>NUCLEOTIDE SEQUENCE [LARGE SCALE GENOMIC DNA]</scope>
    <source>
        <strain evidence="1 2">ATCC 19366</strain>
    </source>
</reference>
<name>A0AB36NZZ4_9FLAO</name>